<proteinExistence type="predicted"/>
<organism evidence="1 2">
    <name type="scientific">SAR92 clade bacterium H455</name>
    <dbReference type="NCBI Taxonomy" id="2974818"/>
    <lineage>
        <taxon>Bacteria</taxon>
        <taxon>Pseudomonadati</taxon>
        <taxon>Pseudomonadota</taxon>
        <taxon>Gammaproteobacteria</taxon>
        <taxon>Cellvibrionales</taxon>
        <taxon>Porticoccaceae</taxon>
        <taxon>SAR92 clade</taxon>
    </lineage>
</organism>
<keyword evidence="1" id="KW-0560">Oxidoreductase</keyword>
<keyword evidence="2" id="KW-1185">Reference proteome</keyword>
<accession>A0ABY5TMD7</accession>
<reference evidence="1" key="1">
    <citation type="submission" date="2022-08" db="EMBL/GenBank/DDBJ databases">
        <title>Catabolic pathway analysis in culturable SAR92 clade bacteria reveals their overlooked roles in DMSP degradation in coastal seas.</title>
        <authorList>
            <person name="He X."/>
            <person name="Zhang X."/>
            <person name="Zhang Y."/>
        </authorList>
    </citation>
    <scope>NUCLEOTIDE SEQUENCE</scope>
    <source>
        <strain evidence="1">H455</strain>
    </source>
</reference>
<dbReference type="Gene3D" id="3.30.70.100">
    <property type="match status" value="1"/>
</dbReference>
<dbReference type="InterPro" id="IPR011008">
    <property type="entry name" value="Dimeric_a/b-barrel"/>
</dbReference>
<dbReference type="Proteomes" id="UP001059934">
    <property type="component" value="Chromosome"/>
</dbReference>
<evidence type="ECO:0000313" key="2">
    <source>
        <dbReference type="Proteomes" id="UP001059934"/>
    </source>
</evidence>
<dbReference type="SUPFAM" id="SSF54909">
    <property type="entry name" value="Dimeric alpha+beta barrel"/>
    <property type="match status" value="1"/>
</dbReference>
<evidence type="ECO:0000313" key="1">
    <source>
        <dbReference type="EMBL" id="UVW34910.1"/>
    </source>
</evidence>
<dbReference type="GO" id="GO:0004497">
    <property type="term" value="F:monooxygenase activity"/>
    <property type="evidence" value="ECO:0007669"/>
    <property type="project" value="UniProtKB-KW"/>
</dbReference>
<sequence length="94" mass="10550">MLAVLIKRILAPGMESTYEEFSRKIIQAAVPARGFISSKAFKDLNEPSIRYTLIQMESLADWQAWKESSARNDALGQIQPLLQEPEIISILTTA</sequence>
<gene>
    <name evidence="1" type="ORF">NYF23_12970</name>
</gene>
<keyword evidence="1" id="KW-0503">Monooxygenase</keyword>
<name>A0ABY5TMD7_9GAMM</name>
<dbReference type="EMBL" id="CP103416">
    <property type="protein sequence ID" value="UVW34910.1"/>
    <property type="molecule type" value="Genomic_DNA"/>
</dbReference>
<protein>
    <submittedName>
        <fullName evidence="1">Antibiotic biosynthesis monooxygenase</fullName>
    </submittedName>
</protein>